<evidence type="ECO:0000256" key="1">
    <source>
        <dbReference type="SAM" id="Phobius"/>
    </source>
</evidence>
<gene>
    <name evidence="2" type="ORF">ACHHYP_04903</name>
</gene>
<reference evidence="2 3" key="1">
    <citation type="journal article" date="2014" name="Genome Biol. Evol.">
        <title>The secreted proteins of Achlya hypogyna and Thraustotheca clavata identify the ancestral oomycete secretome and reveal gene acquisitions by horizontal gene transfer.</title>
        <authorList>
            <person name="Misner I."/>
            <person name="Blouin N."/>
            <person name="Leonard G."/>
            <person name="Richards T.A."/>
            <person name="Lane C.E."/>
        </authorList>
    </citation>
    <scope>NUCLEOTIDE SEQUENCE [LARGE SCALE GENOMIC DNA]</scope>
    <source>
        <strain evidence="2 3">ATCC 48635</strain>
    </source>
</reference>
<keyword evidence="3" id="KW-1185">Reference proteome</keyword>
<feature type="transmembrane region" description="Helical" evidence="1">
    <location>
        <begin position="44"/>
        <end position="74"/>
    </location>
</feature>
<feature type="transmembrane region" description="Helical" evidence="1">
    <location>
        <begin position="1040"/>
        <end position="1058"/>
    </location>
</feature>
<dbReference type="EMBL" id="JNBR01000551">
    <property type="protein sequence ID" value="OQR91184.1"/>
    <property type="molecule type" value="Genomic_DNA"/>
</dbReference>
<organism evidence="2 3">
    <name type="scientific">Achlya hypogyna</name>
    <name type="common">Oomycete</name>
    <name type="synonym">Protoachlya hypogyna</name>
    <dbReference type="NCBI Taxonomy" id="1202772"/>
    <lineage>
        <taxon>Eukaryota</taxon>
        <taxon>Sar</taxon>
        <taxon>Stramenopiles</taxon>
        <taxon>Oomycota</taxon>
        <taxon>Saprolegniomycetes</taxon>
        <taxon>Saprolegniales</taxon>
        <taxon>Achlyaceae</taxon>
        <taxon>Achlya</taxon>
    </lineage>
</organism>
<keyword evidence="1" id="KW-1133">Transmembrane helix</keyword>
<feature type="transmembrane region" description="Helical" evidence="1">
    <location>
        <begin position="996"/>
        <end position="1019"/>
    </location>
</feature>
<keyword evidence="1" id="KW-0812">Transmembrane</keyword>
<sequence>MASNTSEGSMLSSTRRLSLSSSWLTNKKPQHDGSKRVSRVALRVWVRIGANLGAFSAIYASLAFMSTLLAMGALGRRTLAPRAEPDKWQPLGQSCELIATGFVPHSCSPSEVVVLTTAAAWSALGTQLAQNLRVPLGSQLKVTSCTAGCTDDTPQASLQLLIGASHFPECNPTTGGQPVVAVGLVEAVAVSDANVNDAYLLTLFVDATTTRTSIYTNSDASIVPVIDDVLRVLVDTNGNSEAHPAGVNTVITSWPLGPRYPLQYSCTSHMIDVTDTIPGLSGWHMGEHSQKAVVPGAACGHAVGKANELSALHYVLVIATIVGLGGDMLITFEGLRGVLQRKPVLTYDIVTGVEQRKMLLFFGAFSTIPSLLFVDVARMYHGTPRYTWFWLLSIVTLGVCAAWISLIFVLAFQRIPSPHAVRYRLAPWSGSIFIHLAIPVVALSLFKQHVPLYRDFTHAPPTLIMTVGGRACPCGAYAPDAIQSAASASRVAILTTIVGCFVFSIAFAMIKLRITHDKWLLDVHWSTDNVFLSTRGIPYWFSGLPLDVRMGLASVAPVATSRKVAVRQVKVAPQEHHGDALYVVSIYGLVLTLAPAWCRLYSPLVYGTVTANTFSRTESKRLPSGKNFVYSRGSVVSSSSRKYNTVRHGNSRVWMRIGSNLVVVFAIYASIASLFILIDMGALDYFTVTLSNAKEEWRPWGQSCALSASGFVPHSCTVVESSVLSTDNAWVTLGQQLARLTPVPTGAIYKVSTCLIGCVGDDKAVSLQLLVGATTYPTCNPTSGSQDIVAMALVEAANVDGIAPHGAYLLTLFSDSSMNRTTTYTNSDGSSVEVIADVVRVLVTTDGASAPYDSGMNWVINSYPLGGRYTIQASCTSLVVDISKDTANRAGWSTGVQSRKAVMTAKSCGHTVTEQLELILVHIVLVVITVVGLGGDMIMTFEGLKGVLQHKPVLTYDILTGVEQRKGLLGIGSVSAFPGMLFFDVGRIYFGTANDTWFYIFAIVTLGVFYAWFALWLLLGLQYIPSPQRWRHQLAPWSPAVFIYGAIPAVAGSVLWSHEELHWAFFDAPPTITMNVSGRLCACGAFDADGIDSAPSLTIGAAATTVVVVFVLSLVYALIKQLYFEKKWLLDTTWTKDNTFLKQAGTPYWFTGLPLDQKDAIRIGNRLFCKPSMQARMGLAAVVPHADKHKVLVAEKGKEIEEVIYLVSVYELVWAILPKYLRLYMPQVHAEITKNNIMPPSHKRLLRSKSYHYSRGTCVG</sequence>
<keyword evidence="1" id="KW-0472">Membrane</keyword>
<protein>
    <recommendedName>
        <fullName evidence="4">Transmembrane protein</fullName>
    </recommendedName>
</protein>
<accession>A0A1V9YZE7</accession>
<feature type="transmembrane region" description="Helical" evidence="1">
    <location>
        <begin position="1097"/>
        <end position="1119"/>
    </location>
</feature>
<feature type="transmembrane region" description="Helical" evidence="1">
    <location>
        <begin position="918"/>
        <end position="941"/>
    </location>
</feature>
<name>A0A1V9YZE7_ACHHY</name>
<feature type="transmembrane region" description="Helical" evidence="1">
    <location>
        <begin position="968"/>
        <end position="990"/>
    </location>
</feature>
<comment type="caution">
    <text evidence="2">The sequence shown here is derived from an EMBL/GenBank/DDBJ whole genome shotgun (WGS) entry which is preliminary data.</text>
</comment>
<proteinExistence type="predicted"/>
<dbReference type="AlphaFoldDB" id="A0A1V9YZE7"/>
<feature type="transmembrane region" description="Helical" evidence="1">
    <location>
        <begin position="359"/>
        <end position="381"/>
    </location>
</feature>
<feature type="transmembrane region" description="Helical" evidence="1">
    <location>
        <begin position="387"/>
        <end position="413"/>
    </location>
</feature>
<evidence type="ECO:0008006" key="4">
    <source>
        <dbReference type="Google" id="ProtNLM"/>
    </source>
</evidence>
<feature type="transmembrane region" description="Helical" evidence="1">
    <location>
        <begin position="425"/>
        <end position="446"/>
    </location>
</feature>
<feature type="transmembrane region" description="Helical" evidence="1">
    <location>
        <begin position="491"/>
        <end position="510"/>
    </location>
</feature>
<evidence type="ECO:0000313" key="2">
    <source>
        <dbReference type="EMBL" id="OQR91184.1"/>
    </source>
</evidence>
<feature type="transmembrane region" description="Helical" evidence="1">
    <location>
        <begin position="311"/>
        <end position="332"/>
    </location>
</feature>
<feature type="transmembrane region" description="Helical" evidence="1">
    <location>
        <begin position="657"/>
        <end position="678"/>
    </location>
</feature>
<dbReference type="Proteomes" id="UP000243579">
    <property type="component" value="Unassembled WGS sequence"/>
</dbReference>
<evidence type="ECO:0000313" key="3">
    <source>
        <dbReference type="Proteomes" id="UP000243579"/>
    </source>
</evidence>